<dbReference type="GO" id="GO:0000428">
    <property type="term" value="C:DNA-directed RNA polymerase complex"/>
    <property type="evidence" value="ECO:0007669"/>
    <property type="project" value="UniProtKB-KW"/>
</dbReference>
<dbReference type="AlphaFoldDB" id="G5C5W4"/>
<sequence length="108" mass="11921">MAALRWGRGAADLSRALRSSGPPCNTAKEGILGGLWSPRRNSSASPCEQERRKDWGHVELLEGEWKQKKLHPLLGSPPGFAQWPHKKGTGFLVRRDNPETQAVVPMAI</sequence>
<dbReference type="Proteomes" id="UP000006813">
    <property type="component" value="Unassembled WGS sequence"/>
</dbReference>
<accession>G5C5W4</accession>
<evidence type="ECO:0000313" key="2">
    <source>
        <dbReference type="Proteomes" id="UP000006813"/>
    </source>
</evidence>
<dbReference type="InParanoid" id="G5C5W4"/>
<evidence type="ECO:0000313" key="1">
    <source>
        <dbReference type="EMBL" id="EHB16925.1"/>
    </source>
</evidence>
<dbReference type="eggNOG" id="KOG1038">
    <property type="taxonomic scope" value="Eukaryota"/>
</dbReference>
<dbReference type="EMBL" id="JH173462">
    <property type="protein sequence ID" value="EHB16925.1"/>
    <property type="molecule type" value="Genomic_DNA"/>
</dbReference>
<protein>
    <submittedName>
        <fullName evidence="1">DNA-directed RNA polymerase, mitochondrial</fullName>
    </submittedName>
</protein>
<organism evidence="1 2">
    <name type="scientific">Heterocephalus glaber</name>
    <name type="common">Naked mole rat</name>
    <dbReference type="NCBI Taxonomy" id="10181"/>
    <lineage>
        <taxon>Eukaryota</taxon>
        <taxon>Metazoa</taxon>
        <taxon>Chordata</taxon>
        <taxon>Craniata</taxon>
        <taxon>Vertebrata</taxon>
        <taxon>Euteleostomi</taxon>
        <taxon>Mammalia</taxon>
        <taxon>Eutheria</taxon>
        <taxon>Euarchontoglires</taxon>
        <taxon>Glires</taxon>
        <taxon>Rodentia</taxon>
        <taxon>Hystricomorpha</taxon>
        <taxon>Bathyergidae</taxon>
        <taxon>Heterocephalus</taxon>
    </lineage>
</organism>
<dbReference type="STRING" id="10181.G5C5W4"/>
<keyword evidence="1" id="KW-0240">DNA-directed RNA polymerase</keyword>
<proteinExistence type="predicted"/>
<gene>
    <name evidence="1" type="ORF">GW7_08101</name>
</gene>
<reference evidence="1 2" key="1">
    <citation type="journal article" date="2011" name="Nature">
        <title>Genome sequencing reveals insights into physiology and longevity of the naked mole rat.</title>
        <authorList>
            <person name="Kim E.B."/>
            <person name="Fang X."/>
            <person name="Fushan A.A."/>
            <person name="Huang Z."/>
            <person name="Lobanov A.V."/>
            <person name="Han L."/>
            <person name="Marino S.M."/>
            <person name="Sun X."/>
            <person name="Turanov A.A."/>
            <person name="Yang P."/>
            <person name="Yim S.H."/>
            <person name="Zhao X."/>
            <person name="Kasaikina M.V."/>
            <person name="Stoletzki N."/>
            <person name="Peng C."/>
            <person name="Polak P."/>
            <person name="Xiong Z."/>
            <person name="Kiezun A."/>
            <person name="Zhu Y."/>
            <person name="Chen Y."/>
            <person name="Kryukov G.V."/>
            <person name="Zhang Q."/>
            <person name="Peshkin L."/>
            <person name="Yang L."/>
            <person name="Bronson R.T."/>
            <person name="Buffenstein R."/>
            <person name="Wang B."/>
            <person name="Han C."/>
            <person name="Li Q."/>
            <person name="Chen L."/>
            <person name="Zhao W."/>
            <person name="Sunyaev S.R."/>
            <person name="Park T.J."/>
            <person name="Zhang G."/>
            <person name="Wang J."/>
            <person name="Gladyshev V.N."/>
        </authorList>
    </citation>
    <scope>NUCLEOTIDE SEQUENCE [LARGE SCALE GENOMIC DNA]</scope>
</reference>
<keyword evidence="1" id="KW-0804">Transcription</keyword>
<name>G5C5W4_HETGA</name>